<reference evidence="2 3" key="1">
    <citation type="submission" date="2015-01" db="EMBL/GenBank/DDBJ databases">
        <title>The Genome Sequence of Cladophialophora immunda CBS83496.</title>
        <authorList>
            <consortium name="The Broad Institute Genomics Platform"/>
            <person name="Cuomo C."/>
            <person name="de Hoog S."/>
            <person name="Gorbushina A."/>
            <person name="Stielow B."/>
            <person name="Teixiera M."/>
            <person name="Abouelleil A."/>
            <person name="Chapman S.B."/>
            <person name="Priest M."/>
            <person name="Young S.K."/>
            <person name="Wortman J."/>
            <person name="Nusbaum C."/>
            <person name="Birren B."/>
        </authorList>
    </citation>
    <scope>NUCLEOTIDE SEQUENCE [LARGE SCALE GENOMIC DNA]</scope>
    <source>
        <strain evidence="2 3">CBS 83496</strain>
    </source>
</reference>
<evidence type="ECO:0000256" key="1">
    <source>
        <dbReference type="SAM" id="SignalP"/>
    </source>
</evidence>
<feature type="chain" id="PRO_5002240131" evidence="1">
    <location>
        <begin position="18"/>
        <end position="68"/>
    </location>
</feature>
<keyword evidence="3" id="KW-1185">Reference proteome</keyword>
<gene>
    <name evidence="2" type="ORF">PV07_02255</name>
</gene>
<name>A0A0D2D040_9EURO</name>
<dbReference type="Proteomes" id="UP000054466">
    <property type="component" value="Unassembled WGS sequence"/>
</dbReference>
<accession>A0A0D2D040</accession>
<proteinExistence type="predicted"/>
<evidence type="ECO:0000313" key="2">
    <source>
        <dbReference type="EMBL" id="KIW35565.1"/>
    </source>
</evidence>
<protein>
    <submittedName>
        <fullName evidence="2">Uncharacterized protein</fullName>
    </submittedName>
</protein>
<dbReference type="RefSeq" id="XP_016255781.1">
    <property type="nucleotide sequence ID" value="XM_016388853.1"/>
</dbReference>
<dbReference type="EMBL" id="KN847040">
    <property type="protein sequence ID" value="KIW35565.1"/>
    <property type="molecule type" value="Genomic_DNA"/>
</dbReference>
<dbReference type="VEuPathDB" id="FungiDB:PV07_02255"/>
<dbReference type="AlphaFoldDB" id="A0A0D2D040"/>
<dbReference type="GeneID" id="27341449"/>
<keyword evidence="1" id="KW-0732">Signal</keyword>
<sequence length="68" mass="7517">MFLFLVGYAVIFNSCCFTDIPKILPTPIHMEEICETGEADGDGVKIETKKVNANSKLASVAEHYEHTV</sequence>
<dbReference type="HOGENOM" id="CLU_2793787_0_0_1"/>
<evidence type="ECO:0000313" key="3">
    <source>
        <dbReference type="Proteomes" id="UP000054466"/>
    </source>
</evidence>
<feature type="signal peptide" evidence="1">
    <location>
        <begin position="1"/>
        <end position="17"/>
    </location>
</feature>
<organism evidence="2 3">
    <name type="scientific">Cladophialophora immunda</name>
    <dbReference type="NCBI Taxonomy" id="569365"/>
    <lineage>
        <taxon>Eukaryota</taxon>
        <taxon>Fungi</taxon>
        <taxon>Dikarya</taxon>
        <taxon>Ascomycota</taxon>
        <taxon>Pezizomycotina</taxon>
        <taxon>Eurotiomycetes</taxon>
        <taxon>Chaetothyriomycetidae</taxon>
        <taxon>Chaetothyriales</taxon>
        <taxon>Herpotrichiellaceae</taxon>
        <taxon>Cladophialophora</taxon>
    </lineage>
</organism>